<keyword evidence="8" id="KW-0624">Polysaccharide degradation</keyword>
<keyword evidence="6" id="KW-0119">Carbohydrate metabolism</keyword>
<evidence type="ECO:0000256" key="7">
    <source>
        <dbReference type="ARBA" id="ARBA00023295"/>
    </source>
</evidence>
<evidence type="ECO:0000313" key="13">
    <source>
        <dbReference type="Proteomes" id="UP001583172"/>
    </source>
</evidence>
<reference evidence="12 13" key="1">
    <citation type="journal article" date="2024" name="Commun. Biol.">
        <title>Comparative genomic analysis of thermophilic fungi reveals convergent evolutionary adaptations and gene losses.</title>
        <authorList>
            <person name="Steindorff A.S."/>
            <person name="Aguilar-Pontes M.V."/>
            <person name="Robinson A.J."/>
            <person name="Andreopoulos B."/>
            <person name="LaButti K."/>
            <person name="Kuo A."/>
            <person name="Mondo S."/>
            <person name="Riley R."/>
            <person name="Otillar R."/>
            <person name="Haridas S."/>
            <person name="Lipzen A."/>
            <person name="Grimwood J."/>
            <person name="Schmutz J."/>
            <person name="Clum A."/>
            <person name="Reid I.D."/>
            <person name="Moisan M.C."/>
            <person name="Butler G."/>
            <person name="Nguyen T.T.M."/>
            <person name="Dewar K."/>
            <person name="Conant G."/>
            <person name="Drula E."/>
            <person name="Henrissat B."/>
            <person name="Hansel C."/>
            <person name="Singer S."/>
            <person name="Hutchinson M.I."/>
            <person name="de Vries R.P."/>
            <person name="Natvig D.O."/>
            <person name="Powell A.J."/>
            <person name="Tsang A."/>
            <person name="Grigoriev I.V."/>
        </authorList>
    </citation>
    <scope>NUCLEOTIDE SEQUENCE [LARGE SCALE GENOMIC DNA]</scope>
    <source>
        <strain evidence="12 13">CBS 620.91</strain>
    </source>
</reference>
<organism evidence="12 13">
    <name type="scientific">Humicola insolens</name>
    <name type="common">Soft-rot fungus</name>
    <dbReference type="NCBI Taxonomy" id="85995"/>
    <lineage>
        <taxon>Eukaryota</taxon>
        <taxon>Fungi</taxon>
        <taxon>Dikarya</taxon>
        <taxon>Ascomycota</taxon>
        <taxon>Pezizomycotina</taxon>
        <taxon>Sordariomycetes</taxon>
        <taxon>Sordariomycetidae</taxon>
        <taxon>Sordariales</taxon>
        <taxon>Chaetomiaceae</taxon>
        <taxon>Mycothermus</taxon>
    </lineage>
</organism>
<sequence>MKSSVLASLFVTGVVAQGGAWQQCGGMNFSGATTCVSGYTCVYVNDWYSQCQPGAAQPTTLRTSTTTSAPAPTSTTPAKGKFRWFGINQSCAEFGKDTYPGLWGKHFTFPSTSSIRTHINDGFNMFRVAFSMERLAPDRLTNSFDAGYLRNLTETVNFITSNGAYAVLDPHNFGRYYGNIITDRAAFGSFFSKFGAHFASNSRVVFDTNNEYHDMDQQLVFDLNQAAIDAIRAAGATSQYILVEGNSWTGAWTWNTTNTNLGGLRDPENKLVFQMHQYLDSDGSGTHEACVSTQVGVQRVIGATRWLKENGKLGLLGEFAGGANSVCRQAIEGMLNHLQENSDVWTGALWWAGGPWWGDYMYSFEPPSGTGYTYYNSLLKGFCHAPSLGTRNLAAYVMAFGAYSGRPRWPN</sequence>
<comment type="catalytic activity">
    <reaction evidence="1">
        <text>Endohydrolysis of (1-&gt;4)-beta-D-glucosidic linkages in cellulose, lichenin and cereal beta-D-glucans.</text>
        <dbReference type="EC" id="3.2.1.4"/>
    </reaction>
</comment>
<keyword evidence="5 9" id="KW-0378">Hydrolase</keyword>
<evidence type="ECO:0000313" key="12">
    <source>
        <dbReference type="EMBL" id="KAL1837204.1"/>
    </source>
</evidence>
<evidence type="ECO:0000256" key="9">
    <source>
        <dbReference type="RuleBase" id="RU361153"/>
    </source>
</evidence>
<name>A0ABR3V612_HUMIN</name>
<dbReference type="Pfam" id="PF00734">
    <property type="entry name" value="CBM_1"/>
    <property type="match status" value="1"/>
</dbReference>
<evidence type="ECO:0000256" key="6">
    <source>
        <dbReference type="ARBA" id="ARBA00023277"/>
    </source>
</evidence>
<dbReference type="Pfam" id="PF00150">
    <property type="entry name" value="Cellulase"/>
    <property type="match status" value="1"/>
</dbReference>
<feature type="chain" id="PRO_5047287575" description="cellulase" evidence="10">
    <location>
        <begin position="17"/>
        <end position="411"/>
    </location>
</feature>
<dbReference type="Gene3D" id="3.20.20.80">
    <property type="entry name" value="Glycosidases"/>
    <property type="match status" value="1"/>
</dbReference>
<proteinExistence type="inferred from homology"/>
<dbReference type="InterPro" id="IPR001547">
    <property type="entry name" value="Glyco_hydro_5"/>
</dbReference>
<feature type="signal peptide" evidence="10">
    <location>
        <begin position="1"/>
        <end position="16"/>
    </location>
</feature>
<evidence type="ECO:0000256" key="3">
    <source>
        <dbReference type="ARBA" id="ARBA00012601"/>
    </source>
</evidence>
<keyword evidence="4 10" id="KW-0732">Signal</keyword>
<dbReference type="SMART" id="SM00236">
    <property type="entry name" value="fCBD"/>
    <property type="match status" value="1"/>
</dbReference>
<comment type="similarity">
    <text evidence="2 9">Belongs to the glycosyl hydrolase 5 (cellulase A) family.</text>
</comment>
<evidence type="ECO:0000256" key="1">
    <source>
        <dbReference type="ARBA" id="ARBA00000966"/>
    </source>
</evidence>
<dbReference type="PANTHER" id="PTHR34142">
    <property type="entry name" value="ENDO-BETA-1,4-GLUCANASE A"/>
    <property type="match status" value="1"/>
</dbReference>
<dbReference type="SUPFAM" id="SSF51445">
    <property type="entry name" value="(Trans)glycosidases"/>
    <property type="match status" value="1"/>
</dbReference>
<dbReference type="InterPro" id="IPR017853">
    <property type="entry name" value="GH"/>
</dbReference>
<evidence type="ECO:0000256" key="10">
    <source>
        <dbReference type="SAM" id="SignalP"/>
    </source>
</evidence>
<dbReference type="Proteomes" id="UP001583172">
    <property type="component" value="Unassembled WGS sequence"/>
</dbReference>
<dbReference type="PROSITE" id="PS51164">
    <property type="entry name" value="CBM1_2"/>
    <property type="match status" value="1"/>
</dbReference>
<dbReference type="EMBL" id="JAZGSY010000318">
    <property type="protein sequence ID" value="KAL1837204.1"/>
    <property type="molecule type" value="Genomic_DNA"/>
</dbReference>
<comment type="caution">
    <text evidence="12">The sequence shown here is derived from an EMBL/GenBank/DDBJ whole genome shotgun (WGS) entry which is preliminary data.</text>
</comment>
<dbReference type="InterPro" id="IPR035971">
    <property type="entry name" value="CBD_sf"/>
</dbReference>
<feature type="domain" description="CBM1" evidence="11">
    <location>
        <begin position="16"/>
        <end position="52"/>
    </location>
</feature>
<evidence type="ECO:0000256" key="8">
    <source>
        <dbReference type="ARBA" id="ARBA00023326"/>
    </source>
</evidence>
<evidence type="ECO:0000256" key="2">
    <source>
        <dbReference type="ARBA" id="ARBA00005641"/>
    </source>
</evidence>
<evidence type="ECO:0000256" key="4">
    <source>
        <dbReference type="ARBA" id="ARBA00022729"/>
    </source>
</evidence>
<evidence type="ECO:0000256" key="5">
    <source>
        <dbReference type="ARBA" id="ARBA00022801"/>
    </source>
</evidence>
<keyword evidence="7 9" id="KW-0326">Glycosidase</keyword>
<dbReference type="PROSITE" id="PS00562">
    <property type="entry name" value="CBM1_1"/>
    <property type="match status" value="1"/>
</dbReference>
<gene>
    <name evidence="12" type="ORF">VTJ49DRAFT_4155</name>
</gene>
<dbReference type="SUPFAM" id="SSF57180">
    <property type="entry name" value="Cellulose-binding domain"/>
    <property type="match status" value="1"/>
</dbReference>
<dbReference type="EC" id="3.2.1.4" evidence="3"/>
<dbReference type="PANTHER" id="PTHR34142:SF1">
    <property type="entry name" value="GLYCOSIDE HYDROLASE FAMILY 5 DOMAIN-CONTAINING PROTEIN"/>
    <property type="match status" value="1"/>
</dbReference>
<keyword evidence="13" id="KW-1185">Reference proteome</keyword>
<protein>
    <recommendedName>
        <fullName evidence="3">cellulase</fullName>
        <ecNumber evidence="3">3.2.1.4</ecNumber>
    </recommendedName>
</protein>
<evidence type="ECO:0000259" key="11">
    <source>
        <dbReference type="PROSITE" id="PS51164"/>
    </source>
</evidence>
<dbReference type="InterPro" id="IPR000254">
    <property type="entry name" value="CBD"/>
</dbReference>
<accession>A0ABR3V612</accession>